<gene>
    <name evidence="1" type="ORF">GBAG_0122</name>
</gene>
<organism evidence="1 2">
    <name type="scientific">Buttiauxella agrestis ATCC 33320</name>
    <dbReference type="NCBI Taxonomy" id="1006004"/>
    <lineage>
        <taxon>Bacteria</taxon>
        <taxon>Pseudomonadati</taxon>
        <taxon>Pseudomonadota</taxon>
        <taxon>Gammaproteobacteria</taxon>
        <taxon>Enterobacterales</taxon>
        <taxon>Enterobacteriaceae</taxon>
        <taxon>Buttiauxella</taxon>
    </lineage>
</organism>
<dbReference type="AlphaFoldDB" id="A0A085GM85"/>
<sequence>MTIKTLKQTDAFRLWEASLKDRRIKTIIGTRLLRLKDGLPGDVRPVGGGLSELRIHYGPGYRIYFQQRDEVIILLLCGGNKSTQSRDIRLAQMLARAMIEGEDEED</sequence>
<evidence type="ECO:0008006" key="3">
    <source>
        <dbReference type="Google" id="ProtNLM"/>
    </source>
</evidence>
<dbReference type="NCBIfam" id="TIGR02683">
    <property type="entry name" value="upstrm_HI1419"/>
    <property type="match status" value="1"/>
</dbReference>
<dbReference type="InterPro" id="IPR014056">
    <property type="entry name" value="TypeIITA-like_toxin_pred"/>
</dbReference>
<dbReference type="PANTHER" id="PTHR41791:SF1">
    <property type="entry name" value="SSL7039 PROTEIN"/>
    <property type="match status" value="1"/>
</dbReference>
<proteinExistence type="predicted"/>
<name>A0A085GM85_9ENTR</name>
<dbReference type="Proteomes" id="UP000028653">
    <property type="component" value="Unassembled WGS sequence"/>
</dbReference>
<dbReference type="PIRSF" id="PIRSF028744">
    <property type="entry name" value="Addict_mod_HI1419"/>
    <property type="match status" value="1"/>
</dbReference>
<keyword evidence="2" id="KW-1185">Reference proteome</keyword>
<evidence type="ECO:0000313" key="1">
    <source>
        <dbReference type="EMBL" id="KFC84830.1"/>
    </source>
</evidence>
<dbReference type="eggNOG" id="COG3657">
    <property type="taxonomic scope" value="Bacteria"/>
</dbReference>
<dbReference type="STRING" id="1006004.GBAG_0122"/>
<dbReference type="PANTHER" id="PTHR41791">
    <property type="entry name" value="SSL7039 PROTEIN"/>
    <property type="match status" value="1"/>
</dbReference>
<accession>A0A085GM85</accession>
<comment type="caution">
    <text evidence="1">The sequence shown here is derived from an EMBL/GenBank/DDBJ whole genome shotgun (WGS) entry which is preliminary data.</text>
</comment>
<protein>
    <recommendedName>
        <fullName evidence="3">Addiction module killer protein</fullName>
    </recommendedName>
</protein>
<reference evidence="1 2" key="1">
    <citation type="submission" date="2014-05" db="EMBL/GenBank/DDBJ databases">
        <title>ATOL: Assembling a taxonomically balanced genome-scale reconstruction of the evolutionary history of the Enterobacteriaceae.</title>
        <authorList>
            <person name="Plunkett G.III."/>
            <person name="Neeno-Eckwall E.C."/>
            <person name="Glasner J.D."/>
            <person name="Perna N.T."/>
        </authorList>
    </citation>
    <scope>NUCLEOTIDE SEQUENCE [LARGE SCALE GENOMIC DNA]</scope>
    <source>
        <strain evidence="1 2">ATCC 33320</strain>
    </source>
</reference>
<evidence type="ECO:0000313" key="2">
    <source>
        <dbReference type="Proteomes" id="UP000028653"/>
    </source>
</evidence>
<dbReference type="EMBL" id="JMPI01000004">
    <property type="protein sequence ID" value="KFC84830.1"/>
    <property type="molecule type" value="Genomic_DNA"/>
</dbReference>